<evidence type="ECO:0000256" key="3">
    <source>
        <dbReference type="ARBA" id="ARBA00022452"/>
    </source>
</evidence>
<evidence type="ECO:0000256" key="7">
    <source>
        <dbReference type="ARBA" id="ARBA00023237"/>
    </source>
</evidence>
<dbReference type="Proteomes" id="UP000008630">
    <property type="component" value="Chromosome"/>
</dbReference>
<keyword evidence="5 9" id="KW-0798">TonB box</keyword>
<reference evidence="12 13" key="2">
    <citation type="journal article" date="2011" name="Stand. Genomic Sci.">
        <title>Complete genome sequence of Bacteroides helcogenes type strain (P 36-108).</title>
        <authorList>
            <person name="Pati A."/>
            <person name="Gronow S."/>
            <person name="Zeytun A."/>
            <person name="Lapidus A."/>
            <person name="Nolan M."/>
            <person name="Hammon N."/>
            <person name="Deshpande S."/>
            <person name="Cheng J.F."/>
            <person name="Tapia R."/>
            <person name="Han C."/>
            <person name="Goodwin L."/>
            <person name="Pitluck S."/>
            <person name="Liolios K."/>
            <person name="Pagani I."/>
            <person name="Ivanova N."/>
            <person name="Mavromatis K."/>
            <person name="Chen A."/>
            <person name="Palaniappan K."/>
            <person name="Land M."/>
            <person name="Hauser L."/>
            <person name="Chang Y.J."/>
            <person name="Jeffries C.D."/>
            <person name="Detter J.C."/>
            <person name="Brambilla E."/>
            <person name="Rohde M."/>
            <person name="Goker M."/>
            <person name="Woyke T."/>
            <person name="Bristow J."/>
            <person name="Eisen J.A."/>
            <person name="Markowitz V."/>
            <person name="Hugenholtz P."/>
            <person name="Kyrpides N.C."/>
            <person name="Klenk H.P."/>
            <person name="Lucas S."/>
        </authorList>
    </citation>
    <scope>NUCLEOTIDE SEQUENCE [LARGE SCALE GENOMIC DNA]</scope>
    <source>
        <strain evidence="13">ATCC 35417 / DSM 20613 / JCM 6297 / CCUG 15421 / P 36-108</strain>
    </source>
</reference>
<reference key="1">
    <citation type="submission" date="2010-11" db="EMBL/GenBank/DDBJ databases">
        <title>The complete genome of Bacteroides helcogenes P 36-108.</title>
        <authorList>
            <consortium name="US DOE Joint Genome Institute (JGI-PGF)"/>
            <person name="Lucas S."/>
            <person name="Copeland A."/>
            <person name="Lapidus A."/>
            <person name="Bruce D."/>
            <person name="Goodwin L."/>
            <person name="Pitluck S."/>
            <person name="Kyrpides N."/>
            <person name="Mavromatis K."/>
            <person name="Ivanova N."/>
            <person name="Zeytun A."/>
            <person name="Brettin T."/>
            <person name="Detter J.C."/>
            <person name="Tapia R."/>
            <person name="Han C."/>
            <person name="Land M."/>
            <person name="Hauser L."/>
            <person name="Markowitz V."/>
            <person name="Cheng J.-F."/>
            <person name="Hugenholtz P."/>
            <person name="Woyke T."/>
            <person name="Wu D."/>
            <person name="Gronow S."/>
            <person name="Wellnitz S."/>
            <person name="Brambilla E."/>
            <person name="Klenk H.-P."/>
            <person name="Eisen J.A."/>
        </authorList>
    </citation>
    <scope>NUCLEOTIDE SEQUENCE</scope>
    <source>
        <strain>P 36-108</strain>
    </source>
</reference>
<dbReference type="PANTHER" id="PTHR40980">
    <property type="entry name" value="PLUG DOMAIN-CONTAINING PROTEIN"/>
    <property type="match status" value="1"/>
</dbReference>
<name>E6SPF3_BACT6</name>
<dbReference type="Gene3D" id="2.170.130.10">
    <property type="entry name" value="TonB-dependent receptor, plug domain"/>
    <property type="match status" value="1"/>
</dbReference>
<evidence type="ECO:0000256" key="9">
    <source>
        <dbReference type="RuleBase" id="RU003357"/>
    </source>
</evidence>
<dbReference type="CDD" id="cd01347">
    <property type="entry name" value="ligand_gated_channel"/>
    <property type="match status" value="1"/>
</dbReference>
<dbReference type="InterPro" id="IPR039426">
    <property type="entry name" value="TonB-dep_rcpt-like"/>
</dbReference>
<feature type="domain" description="TonB-dependent receptor-like beta-barrel" evidence="10">
    <location>
        <begin position="472"/>
        <end position="901"/>
    </location>
</feature>
<evidence type="ECO:0000256" key="6">
    <source>
        <dbReference type="ARBA" id="ARBA00023136"/>
    </source>
</evidence>
<accession>E6SPF3</accession>
<dbReference type="EMBL" id="CP002352">
    <property type="protein sequence ID" value="ADV42842.1"/>
    <property type="molecule type" value="Genomic_DNA"/>
</dbReference>
<dbReference type="Gene3D" id="2.60.40.1120">
    <property type="entry name" value="Carboxypeptidase-like, regulatory domain"/>
    <property type="match status" value="1"/>
</dbReference>
<dbReference type="SUPFAM" id="SSF56935">
    <property type="entry name" value="Porins"/>
    <property type="match status" value="1"/>
</dbReference>
<keyword evidence="6 8" id="KW-0472">Membrane</keyword>
<dbReference type="HOGENOM" id="CLU_006935_1_2_10"/>
<dbReference type="GO" id="GO:0009279">
    <property type="term" value="C:cell outer membrane"/>
    <property type="evidence" value="ECO:0007669"/>
    <property type="project" value="UniProtKB-SubCell"/>
</dbReference>
<keyword evidence="13" id="KW-1185">Reference proteome</keyword>
<dbReference type="Pfam" id="PF00593">
    <property type="entry name" value="TonB_dep_Rec_b-barrel"/>
    <property type="match status" value="1"/>
</dbReference>
<evidence type="ECO:0000259" key="11">
    <source>
        <dbReference type="Pfam" id="PF07715"/>
    </source>
</evidence>
<feature type="domain" description="TonB-dependent receptor plug" evidence="11">
    <location>
        <begin position="125"/>
        <end position="228"/>
    </location>
</feature>
<sequence>MLLLFGTANATMADEKANVTKQGTVRGRIIDATKQTLPGASIYIEKLHTGVTSDVNGFYTFSNLDPGTYTVKVSYVGYSPVELKITIPAGHTLEKDVTLNEGVELQEVVVGGAFQGQRRAINSQKSSLGISNVVSADQVGKFPDSNIGDALKRISGINVQYDQGEARFGQVRGTSADLSSVTINGNRIPSAEGDTRNVQLDLIPSDMIQTIEVNKVVTPDMDADAIGGSINLVTKNSPYKRFISATAGTGYNRVSEKAQLNLGFTYGDRFFNDKLGVMLSASYQNSPSGSDDVEFVWDKDANSGEVTLTDYQIRQYYLTRERQSYSAALDYVFNANHKLTFKGIFNNRNDWENRYRTTIKGINLEKDDNGNDYCSINDKGTVRFQTKGGSPDNRNARLERQRTMDFTLGGEHLFGKLSMDWSLNYAKASEERPNERYIDYQLKKQKFDLDLTDERRPLFTPQDGSSMTMTADLLGNKNFSLKEVTEQQEDIQEKDLKAKFDFKLPLKKGFYANALRFGAKMVHKTKDKTVDFYEYTPLDETGFDQANMAALTNQTRSGYMPGSQYAAGNFISKEYLGNLDLNNSTLFEKAQVPAELATNFNAKETVTAGYLRYDQKFGKKWDLMLGLRLENTHVKYSGSQYDADSDETTRTPYESHTYLNVLPSVLVKHDVNDDFKLRASFTNTISRPKYAALAPNISIKRSDNSISVGNPELSPTISYNFDLNGEYYFKSIGLVSAGVFYKKINDFIVDQTLRNYQWNGNSYTKFSQPRNSGDADLLGVELAYQRDFGFIAPALKCIGFYGTYTYSYSRVNNFNFEGRENESGLRLPGSPEHTANASLFFEKYGLNIRWSYNYASAFIDEMGSEKFYDRYYDAVNYMDVNASYTFGRKLKTTFYAEATNLLNQPLRYYQGSKDRTMQSEHYGVRVNAGVKINF</sequence>
<dbReference type="InterPro" id="IPR036942">
    <property type="entry name" value="Beta-barrel_TonB_sf"/>
</dbReference>
<proteinExistence type="inferred from homology"/>
<keyword evidence="12" id="KW-0675">Receptor</keyword>
<dbReference type="InterPro" id="IPR037066">
    <property type="entry name" value="Plug_dom_sf"/>
</dbReference>
<dbReference type="AlphaFoldDB" id="E6SPF3"/>
<dbReference type="NCBIfam" id="TIGR01782">
    <property type="entry name" value="TonB-Xanth-Caul"/>
    <property type="match status" value="1"/>
</dbReference>
<dbReference type="SUPFAM" id="SSF49464">
    <property type="entry name" value="Carboxypeptidase regulatory domain-like"/>
    <property type="match status" value="1"/>
</dbReference>
<evidence type="ECO:0000256" key="2">
    <source>
        <dbReference type="ARBA" id="ARBA00022448"/>
    </source>
</evidence>
<dbReference type="InterPro" id="IPR010104">
    <property type="entry name" value="TonB_rcpt_bac"/>
</dbReference>
<evidence type="ECO:0000256" key="4">
    <source>
        <dbReference type="ARBA" id="ARBA00022692"/>
    </source>
</evidence>
<dbReference type="InterPro" id="IPR008969">
    <property type="entry name" value="CarboxyPept-like_regulatory"/>
</dbReference>
<evidence type="ECO:0000256" key="1">
    <source>
        <dbReference type="ARBA" id="ARBA00004571"/>
    </source>
</evidence>
<keyword evidence="2 8" id="KW-0813">Transport</keyword>
<dbReference type="PROSITE" id="PS52016">
    <property type="entry name" value="TONB_DEPENDENT_REC_3"/>
    <property type="match status" value="1"/>
</dbReference>
<protein>
    <submittedName>
        <fullName evidence="12">TonB-dependent receptor</fullName>
    </submittedName>
</protein>
<keyword evidence="7 8" id="KW-0998">Cell outer membrane</keyword>
<keyword evidence="4 8" id="KW-0812">Transmembrane</keyword>
<dbReference type="Pfam" id="PF07715">
    <property type="entry name" value="Plug"/>
    <property type="match status" value="1"/>
</dbReference>
<dbReference type="eggNOG" id="COG4771">
    <property type="taxonomic scope" value="Bacteria"/>
</dbReference>
<evidence type="ECO:0000313" key="12">
    <source>
        <dbReference type="EMBL" id="ADV42842.1"/>
    </source>
</evidence>
<evidence type="ECO:0000256" key="8">
    <source>
        <dbReference type="PROSITE-ProRule" id="PRU01360"/>
    </source>
</evidence>
<dbReference type="KEGG" id="bhl:Bache_0825"/>
<dbReference type="Gene3D" id="2.40.170.20">
    <property type="entry name" value="TonB-dependent receptor, beta-barrel domain"/>
    <property type="match status" value="1"/>
</dbReference>
<dbReference type="InterPro" id="IPR012910">
    <property type="entry name" value="Plug_dom"/>
</dbReference>
<dbReference type="STRING" id="693979.Bache_0825"/>
<evidence type="ECO:0000313" key="13">
    <source>
        <dbReference type="Proteomes" id="UP000008630"/>
    </source>
</evidence>
<comment type="similarity">
    <text evidence="8 9">Belongs to the TonB-dependent receptor family.</text>
</comment>
<dbReference type="PANTHER" id="PTHR40980:SF4">
    <property type="entry name" value="TONB-DEPENDENT RECEPTOR-LIKE BETA-BARREL DOMAIN-CONTAINING PROTEIN"/>
    <property type="match status" value="1"/>
</dbReference>
<dbReference type="Pfam" id="PF13715">
    <property type="entry name" value="CarbopepD_reg_2"/>
    <property type="match status" value="1"/>
</dbReference>
<gene>
    <name evidence="12" type="ordered locus">Bache_0825</name>
</gene>
<keyword evidence="3 8" id="KW-1134">Transmembrane beta strand</keyword>
<dbReference type="InterPro" id="IPR000531">
    <property type="entry name" value="Beta-barrel_TonB"/>
</dbReference>
<comment type="subcellular location">
    <subcellularLocation>
        <location evidence="1 8">Cell outer membrane</location>
        <topology evidence="1 8">Multi-pass membrane protein</topology>
    </subcellularLocation>
</comment>
<organism evidence="12 13">
    <name type="scientific">Bacteroides helcogenes (strain ATCC 35417 / DSM 20613 / JCM 6297 / CCUG 15421 / P 36-108)</name>
    <dbReference type="NCBI Taxonomy" id="693979"/>
    <lineage>
        <taxon>Bacteria</taxon>
        <taxon>Pseudomonadati</taxon>
        <taxon>Bacteroidota</taxon>
        <taxon>Bacteroidia</taxon>
        <taxon>Bacteroidales</taxon>
        <taxon>Bacteroidaceae</taxon>
        <taxon>Bacteroides</taxon>
    </lineage>
</organism>
<evidence type="ECO:0000259" key="10">
    <source>
        <dbReference type="Pfam" id="PF00593"/>
    </source>
</evidence>
<evidence type="ECO:0000256" key="5">
    <source>
        <dbReference type="ARBA" id="ARBA00023077"/>
    </source>
</evidence>